<proteinExistence type="predicted"/>
<comment type="caution">
    <text evidence="2">The sequence shown here is derived from an EMBL/GenBank/DDBJ whole genome shotgun (WGS) entry which is preliminary data.</text>
</comment>
<feature type="transmembrane region" description="Helical" evidence="1">
    <location>
        <begin position="7"/>
        <end position="24"/>
    </location>
</feature>
<dbReference type="RefSeq" id="WP_200464768.1">
    <property type="nucleotide sequence ID" value="NZ_JAENRR010000017.1"/>
</dbReference>
<dbReference type="Proteomes" id="UP000605676">
    <property type="component" value="Unassembled WGS sequence"/>
</dbReference>
<evidence type="ECO:0008006" key="4">
    <source>
        <dbReference type="Google" id="ProtNLM"/>
    </source>
</evidence>
<name>A0ABS1HIP1_9BACT</name>
<feature type="transmembrane region" description="Helical" evidence="1">
    <location>
        <begin position="84"/>
        <end position="106"/>
    </location>
</feature>
<protein>
    <recommendedName>
        <fullName evidence="4">Sulfate permease</fullName>
    </recommendedName>
</protein>
<evidence type="ECO:0000313" key="3">
    <source>
        <dbReference type="Proteomes" id="UP000605676"/>
    </source>
</evidence>
<evidence type="ECO:0000313" key="2">
    <source>
        <dbReference type="EMBL" id="MBK3517539.1"/>
    </source>
</evidence>
<evidence type="ECO:0000256" key="1">
    <source>
        <dbReference type="SAM" id="Phobius"/>
    </source>
</evidence>
<sequence>MDKIKYLIMVGGTLILLGIIFKVVGLEGPWAAISFGVGGTLKILYMILGVRSGLVKVGSEIALLIIGLALIFVAVYLRKTEQLLHMYAWLLTGGVVIKTLFVILFIRKQKRYRKELAVE</sequence>
<reference evidence="2 3" key="1">
    <citation type="submission" date="2021-01" db="EMBL/GenBank/DDBJ databases">
        <title>Carboxyliciviraga sp.nov., isolated from coastal sediments.</title>
        <authorList>
            <person name="Lu D."/>
            <person name="Zhang T."/>
        </authorList>
    </citation>
    <scope>NUCLEOTIDE SEQUENCE [LARGE SCALE GENOMIC DNA]</scope>
    <source>
        <strain evidence="2 3">N1Y132</strain>
    </source>
</reference>
<keyword evidence="3" id="KW-1185">Reference proteome</keyword>
<dbReference type="EMBL" id="JAENRR010000017">
    <property type="protein sequence ID" value="MBK3517539.1"/>
    <property type="molecule type" value="Genomic_DNA"/>
</dbReference>
<feature type="transmembrane region" description="Helical" evidence="1">
    <location>
        <begin position="30"/>
        <end position="49"/>
    </location>
</feature>
<keyword evidence="1" id="KW-1133">Transmembrane helix</keyword>
<gene>
    <name evidence="2" type="ORF">JIV24_09355</name>
</gene>
<keyword evidence="1" id="KW-0472">Membrane</keyword>
<organism evidence="2 3">
    <name type="scientific">Carboxylicivirga marina</name>
    <dbReference type="NCBI Taxonomy" id="2800988"/>
    <lineage>
        <taxon>Bacteria</taxon>
        <taxon>Pseudomonadati</taxon>
        <taxon>Bacteroidota</taxon>
        <taxon>Bacteroidia</taxon>
        <taxon>Marinilabiliales</taxon>
        <taxon>Marinilabiliaceae</taxon>
        <taxon>Carboxylicivirga</taxon>
    </lineage>
</organism>
<keyword evidence="1" id="KW-0812">Transmembrane</keyword>
<accession>A0ABS1HIP1</accession>
<feature type="transmembrane region" description="Helical" evidence="1">
    <location>
        <begin position="61"/>
        <end position="78"/>
    </location>
</feature>